<evidence type="ECO:0000313" key="2">
    <source>
        <dbReference type="EMBL" id="UOO90063.1"/>
    </source>
</evidence>
<organism evidence="2 3">
    <name type="scientific">Vitreoscilla massiliensis</name>
    <dbReference type="NCBI Taxonomy" id="1689272"/>
    <lineage>
        <taxon>Bacteria</taxon>
        <taxon>Pseudomonadati</taxon>
        <taxon>Pseudomonadota</taxon>
        <taxon>Betaproteobacteria</taxon>
        <taxon>Neisseriales</taxon>
        <taxon>Neisseriaceae</taxon>
        <taxon>Vitreoscilla</taxon>
    </lineage>
</organism>
<accession>A0ABY4E6Q9</accession>
<gene>
    <name evidence="2" type="ORF">LVJ82_03475</name>
</gene>
<keyword evidence="1" id="KW-0732">Signal</keyword>
<dbReference type="RefSeq" id="WP_058356037.1">
    <property type="nucleotide sequence ID" value="NZ_CABKVG010000008.1"/>
</dbReference>
<feature type="signal peptide" evidence="1">
    <location>
        <begin position="1"/>
        <end position="19"/>
    </location>
</feature>
<keyword evidence="3" id="KW-1185">Reference proteome</keyword>
<evidence type="ECO:0000313" key="3">
    <source>
        <dbReference type="Proteomes" id="UP000832011"/>
    </source>
</evidence>
<evidence type="ECO:0000256" key="1">
    <source>
        <dbReference type="SAM" id="SignalP"/>
    </source>
</evidence>
<dbReference type="PROSITE" id="PS51257">
    <property type="entry name" value="PROKAR_LIPOPROTEIN"/>
    <property type="match status" value="1"/>
</dbReference>
<protein>
    <submittedName>
        <fullName evidence="2">Uncharacterized protein</fullName>
    </submittedName>
</protein>
<feature type="chain" id="PRO_5046603875" evidence="1">
    <location>
        <begin position="20"/>
        <end position="137"/>
    </location>
</feature>
<proteinExistence type="predicted"/>
<dbReference type="EMBL" id="CP091511">
    <property type="protein sequence ID" value="UOO90063.1"/>
    <property type="molecule type" value="Genomic_DNA"/>
</dbReference>
<reference evidence="2 3" key="1">
    <citation type="journal article" date="2022" name="Res Sq">
        <title>Evolution of multicellular longitudinally dividing oral cavity symbionts (Neisseriaceae).</title>
        <authorList>
            <person name="Nyongesa S."/>
            <person name="Weber P."/>
            <person name="Bernet E."/>
            <person name="Pullido F."/>
            <person name="Nieckarz M."/>
            <person name="Delaby M."/>
            <person name="Nieves C."/>
            <person name="Viehboeck T."/>
            <person name="Krause N."/>
            <person name="Rivera-Millot A."/>
            <person name="Nakamura A."/>
            <person name="Vischer N."/>
            <person name="VanNieuwenhze M."/>
            <person name="Brun Y."/>
            <person name="Cava F."/>
            <person name="Bulgheresi S."/>
            <person name="Veyrier F."/>
        </authorList>
    </citation>
    <scope>NUCLEOTIDE SEQUENCE [LARGE SCALE GENOMIC DNA]</scope>
    <source>
        <strain evidence="2 3">SN4</strain>
    </source>
</reference>
<sequence>MKTIAYVALMLAISPMAIASCLSALDSASLKQRLDNTGEMAYANVNVSFQCSAATAPYQKLIYANPKLKSLHVLNNRAVIYGYENATKTEVADSPAAIRATLKQQGDAAARCTSAECVCSAYSQSIDDMGGANFGRY</sequence>
<name>A0ABY4E6Q9_9NEIS</name>
<dbReference type="Proteomes" id="UP000832011">
    <property type="component" value="Chromosome"/>
</dbReference>